<proteinExistence type="predicted"/>
<gene>
    <name evidence="1" type="ORF">J2S03_000696</name>
</gene>
<keyword evidence="2" id="KW-1185">Reference proteome</keyword>
<reference evidence="1 2" key="1">
    <citation type="submission" date="2023-07" db="EMBL/GenBank/DDBJ databases">
        <title>Genomic Encyclopedia of Type Strains, Phase IV (KMG-IV): sequencing the most valuable type-strain genomes for metagenomic binning, comparative biology and taxonomic classification.</title>
        <authorList>
            <person name="Goeker M."/>
        </authorList>
    </citation>
    <scope>NUCLEOTIDE SEQUENCE [LARGE SCALE GENOMIC DNA]</scope>
    <source>
        <strain evidence="1 2">DSM 4006</strain>
    </source>
</reference>
<sequence length="205" mass="22395">MRRGGFAAIGLAVVVVVAGTIFGLSAFRSGSAPDASNETVRVAFAQESVSEEKLAMRLNSDVHNTYQDIQGFLNEPHDPGVTTVEMLSEDSDSWTPMGSDEPSVQRKLSADVSNFLRDLQQANIAKKPALEMDGRDLKDLLKIASAHHNAVGAQAFEYFGEVSADLYNHFYADPSHHYDPAPRYNMAHVTGHGSVVDAFIHWYLG</sequence>
<dbReference type="RefSeq" id="WP_274455149.1">
    <property type="nucleotide sequence ID" value="NZ_CP067097.1"/>
</dbReference>
<accession>A0ABT9XFN5</accession>
<evidence type="ECO:0000313" key="2">
    <source>
        <dbReference type="Proteomes" id="UP001232973"/>
    </source>
</evidence>
<dbReference type="EMBL" id="JAUSTP010000002">
    <property type="protein sequence ID" value="MDQ0188884.1"/>
    <property type="molecule type" value="Genomic_DNA"/>
</dbReference>
<name>A0ABT9XFN5_9BACL</name>
<evidence type="ECO:0000313" key="1">
    <source>
        <dbReference type="EMBL" id="MDQ0188884.1"/>
    </source>
</evidence>
<comment type="caution">
    <text evidence="1">The sequence shown here is derived from an EMBL/GenBank/DDBJ whole genome shotgun (WGS) entry which is preliminary data.</text>
</comment>
<dbReference type="Proteomes" id="UP001232973">
    <property type="component" value="Unassembled WGS sequence"/>
</dbReference>
<organism evidence="1 2">
    <name type="scientific">Alicyclobacillus cycloheptanicus</name>
    <dbReference type="NCBI Taxonomy" id="1457"/>
    <lineage>
        <taxon>Bacteria</taxon>
        <taxon>Bacillati</taxon>
        <taxon>Bacillota</taxon>
        <taxon>Bacilli</taxon>
        <taxon>Bacillales</taxon>
        <taxon>Alicyclobacillaceae</taxon>
        <taxon>Alicyclobacillus</taxon>
    </lineage>
</organism>
<protein>
    <submittedName>
        <fullName evidence="1">Uncharacterized protein</fullName>
    </submittedName>
</protein>